<feature type="region of interest" description="Disordered" evidence="3">
    <location>
        <begin position="128"/>
        <end position="230"/>
    </location>
</feature>
<dbReference type="InterPro" id="IPR019331">
    <property type="entry name" value="FAM192A/Fyv6_N"/>
</dbReference>
<sequence length="250" mass="27437">MSGRFVSGGVIDPGGEGPDKGQEVTEGSKSNSKNSEWEAVQRELEAERKRREEQRIKAASGEEKSLYEILQANKEAKQAAFEEQNKIRNQFRALDDDEISFLDEVRERQRKEEEAKKRELEEGLKAFREARKAESTPTTAEESGQVVEGGVEGGESWEVSGKKRKRAKGREREVKGVRRKVDDGDKTAAAAEDVGETTTTTATPAVKPETAVAEPAKPDEQDTKTQAMAMAGASKALGLVDYGSDDSDDE</sequence>
<keyword evidence="6" id="KW-1185">Reference proteome</keyword>
<dbReference type="Proteomes" id="UP001175261">
    <property type="component" value="Unassembled WGS sequence"/>
</dbReference>
<comment type="subcellular location">
    <subcellularLocation>
        <location evidence="1">Nucleus</location>
    </subcellularLocation>
</comment>
<proteinExistence type="predicted"/>
<reference evidence="5" key="1">
    <citation type="submission" date="2022-10" db="EMBL/GenBank/DDBJ databases">
        <title>Determination and structural analysis of whole genome sequence of Sarocladium strictum F4-1.</title>
        <authorList>
            <person name="Hu L."/>
            <person name="Jiang Y."/>
        </authorList>
    </citation>
    <scope>NUCLEOTIDE SEQUENCE</scope>
    <source>
        <strain evidence="5">F4-1</strain>
    </source>
</reference>
<keyword evidence="2" id="KW-0539">Nucleus</keyword>
<feature type="domain" description="FAM192A/Fyv6 N-terminal" evidence="4">
    <location>
        <begin position="28"/>
        <end position="128"/>
    </location>
</feature>
<protein>
    <recommendedName>
        <fullName evidence="4">FAM192A/Fyv6 N-terminal domain-containing protein</fullName>
    </recommendedName>
</protein>
<comment type="caution">
    <text evidence="5">The sequence shown here is derived from an EMBL/GenBank/DDBJ whole genome shotgun (WGS) entry which is preliminary data.</text>
</comment>
<gene>
    <name evidence="5" type="ORF">NLU13_9269</name>
</gene>
<evidence type="ECO:0000256" key="3">
    <source>
        <dbReference type="SAM" id="MobiDB-lite"/>
    </source>
</evidence>
<dbReference type="Pfam" id="PF10187">
    <property type="entry name" value="FAM192A_Fyv6_N"/>
    <property type="match status" value="1"/>
</dbReference>
<evidence type="ECO:0000313" key="5">
    <source>
        <dbReference type="EMBL" id="KAK0383356.1"/>
    </source>
</evidence>
<organism evidence="5 6">
    <name type="scientific">Sarocladium strictum</name>
    <name type="common">Black bundle disease fungus</name>
    <name type="synonym">Acremonium strictum</name>
    <dbReference type="NCBI Taxonomy" id="5046"/>
    <lineage>
        <taxon>Eukaryota</taxon>
        <taxon>Fungi</taxon>
        <taxon>Dikarya</taxon>
        <taxon>Ascomycota</taxon>
        <taxon>Pezizomycotina</taxon>
        <taxon>Sordariomycetes</taxon>
        <taxon>Hypocreomycetidae</taxon>
        <taxon>Hypocreales</taxon>
        <taxon>Sarocladiaceae</taxon>
        <taxon>Sarocladium</taxon>
    </lineage>
</organism>
<dbReference type="PANTHER" id="PTHR13495:SF0">
    <property type="entry name" value="PSME3-INTERACTING PROTEIN"/>
    <property type="match status" value="1"/>
</dbReference>
<feature type="compositionally biased region" description="Basic and acidic residues" evidence="3">
    <location>
        <begin position="170"/>
        <end position="186"/>
    </location>
</feature>
<evidence type="ECO:0000313" key="6">
    <source>
        <dbReference type="Proteomes" id="UP001175261"/>
    </source>
</evidence>
<feature type="compositionally biased region" description="Basic and acidic residues" evidence="3">
    <location>
        <begin position="35"/>
        <end position="66"/>
    </location>
</feature>
<evidence type="ECO:0000256" key="2">
    <source>
        <dbReference type="ARBA" id="ARBA00023242"/>
    </source>
</evidence>
<dbReference type="InterPro" id="IPR039845">
    <property type="entry name" value="FAM192A"/>
</dbReference>
<name>A0AA39L3P9_SARSR</name>
<dbReference type="GO" id="GO:0005634">
    <property type="term" value="C:nucleus"/>
    <property type="evidence" value="ECO:0007669"/>
    <property type="project" value="UniProtKB-SubCell"/>
</dbReference>
<accession>A0AA39L3P9</accession>
<evidence type="ECO:0000259" key="4">
    <source>
        <dbReference type="Pfam" id="PF10187"/>
    </source>
</evidence>
<feature type="compositionally biased region" description="Low complexity" evidence="3">
    <location>
        <begin position="187"/>
        <end position="213"/>
    </location>
</feature>
<feature type="compositionally biased region" description="Low complexity" evidence="3">
    <location>
        <begin position="141"/>
        <end position="159"/>
    </location>
</feature>
<feature type="compositionally biased region" description="Polar residues" evidence="3">
    <location>
        <begin position="25"/>
        <end position="34"/>
    </location>
</feature>
<feature type="region of interest" description="Disordered" evidence="3">
    <location>
        <begin position="1"/>
        <end position="66"/>
    </location>
</feature>
<evidence type="ECO:0000256" key="1">
    <source>
        <dbReference type="ARBA" id="ARBA00004123"/>
    </source>
</evidence>
<dbReference type="EMBL" id="JAPDFR010000009">
    <property type="protein sequence ID" value="KAK0383356.1"/>
    <property type="molecule type" value="Genomic_DNA"/>
</dbReference>
<dbReference type="PANTHER" id="PTHR13495">
    <property type="entry name" value="NEFA-INTERACTING NUCLEAR PROTEIN NIP30"/>
    <property type="match status" value="1"/>
</dbReference>
<dbReference type="AlphaFoldDB" id="A0AA39L3P9"/>